<dbReference type="Pfam" id="PF04218">
    <property type="entry name" value="CENP-B_N"/>
    <property type="match status" value="1"/>
</dbReference>
<feature type="DNA-binding region" description="H-T-H motif" evidence="3">
    <location>
        <begin position="54"/>
        <end position="74"/>
    </location>
</feature>
<dbReference type="InterPro" id="IPR009057">
    <property type="entry name" value="Homeodomain-like_sf"/>
</dbReference>
<protein>
    <recommendedName>
        <fullName evidence="8">Tigger transposable element-derived protein 4</fullName>
    </recommendedName>
</protein>
<dbReference type="AlphaFoldDB" id="A0A914BPH8"/>
<comment type="subcellular location">
    <subcellularLocation>
        <location evidence="3">Nucleus</location>
    </subcellularLocation>
</comment>
<evidence type="ECO:0000256" key="3">
    <source>
        <dbReference type="PROSITE-ProRule" id="PRU00320"/>
    </source>
</evidence>
<dbReference type="SUPFAM" id="SSF46689">
    <property type="entry name" value="Homeodomain-like"/>
    <property type="match status" value="2"/>
</dbReference>
<accession>A0A914BPH8</accession>
<keyword evidence="2 3" id="KW-0539">Nucleus</keyword>
<evidence type="ECO:0000313" key="7">
    <source>
        <dbReference type="Proteomes" id="UP000887568"/>
    </source>
</evidence>
<feature type="domain" description="HTH CENPB-type" evidence="5">
    <location>
        <begin position="90"/>
        <end position="161"/>
    </location>
</feature>
<evidence type="ECO:0000256" key="2">
    <source>
        <dbReference type="ARBA" id="ARBA00023242"/>
    </source>
</evidence>
<dbReference type="OrthoDB" id="6601468at2759"/>
<dbReference type="OMA" id="NFFANCA"/>
<evidence type="ECO:0000259" key="4">
    <source>
        <dbReference type="PROSITE" id="PS50960"/>
    </source>
</evidence>
<name>A0A914BPH8_PATMI</name>
<dbReference type="PANTHER" id="PTHR19303:SF52">
    <property type="entry name" value="TIGGER TRANSPOSABLE ELEMENT-DERIVED PROTEIN 6"/>
    <property type="match status" value="1"/>
</dbReference>
<dbReference type="Proteomes" id="UP000887568">
    <property type="component" value="Unplaced"/>
</dbReference>
<dbReference type="GO" id="GO:0003677">
    <property type="term" value="F:DNA binding"/>
    <property type="evidence" value="ECO:0007669"/>
    <property type="project" value="UniProtKB-UniRule"/>
</dbReference>
<keyword evidence="1 3" id="KW-0238">DNA-binding</keyword>
<dbReference type="Pfam" id="PF03221">
    <property type="entry name" value="HTH_Tnp_Tc5"/>
    <property type="match status" value="1"/>
</dbReference>
<dbReference type="RefSeq" id="XP_038077397.1">
    <property type="nucleotide sequence ID" value="XM_038221469.1"/>
</dbReference>
<feature type="domain" description="HTH psq-type" evidence="4">
    <location>
        <begin position="27"/>
        <end position="78"/>
    </location>
</feature>
<dbReference type="SMART" id="SM00674">
    <property type="entry name" value="CENPB"/>
    <property type="match status" value="1"/>
</dbReference>
<dbReference type="InterPro" id="IPR050863">
    <property type="entry name" value="CenT-Element_Derived"/>
</dbReference>
<dbReference type="EnsemblMetazoa" id="XM_038221469.1">
    <property type="protein sequence ID" value="XP_038077397.1"/>
    <property type="gene ID" value="LOC119745246"/>
</dbReference>
<dbReference type="PROSITE" id="PS51253">
    <property type="entry name" value="HTH_CENPB"/>
    <property type="match status" value="1"/>
</dbReference>
<sequence length="164" mass="18706">MTSDHYDYRTSELTTDTSELTTVIIMTSIKVKRKGLSLSTKMEIIKATEAGRKKGDIAREFGIVPSTLSTVLKNKQDIKAKFELSKFEPSRQRFRNATFEDVEEALLRWFKGNRSKNLPISGPLLREKADQLAKLLGHNTFSASAGWLSRFKERHGIMRGPWRS</sequence>
<dbReference type="GeneID" id="119745246"/>
<dbReference type="PROSITE" id="PS50960">
    <property type="entry name" value="HTH_PSQ"/>
    <property type="match status" value="1"/>
</dbReference>
<organism evidence="6 7">
    <name type="scientific">Patiria miniata</name>
    <name type="common">Bat star</name>
    <name type="synonym">Asterina miniata</name>
    <dbReference type="NCBI Taxonomy" id="46514"/>
    <lineage>
        <taxon>Eukaryota</taxon>
        <taxon>Metazoa</taxon>
        <taxon>Echinodermata</taxon>
        <taxon>Eleutherozoa</taxon>
        <taxon>Asterozoa</taxon>
        <taxon>Asteroidea</taxon>
        <taxon>Valvatacea</taxon>
        <taxon>Valvatida</taxon>
        <taxon>Asterinidae</taxon>
        <taxon>Patiria</taxon>
    </lineage>
</organism>
<dbReference type="Gene3D" id="1.10.10.60">
    <property type="entry name" value="Homeodomain-like"/>
    <property type="match status" value="2"/>
</dbReference>
<keyword evidence="7" id="KW-1185">Reference proteome</keyword>
<evidence type="ECO:0000256" key="1">
    <source>
        <dbReference type="ARBA" id="ARBA00023125"/>
    </source>
</evidence>
<evidence type="ECO:0000313" key="6">
    <source>
        <dbReference type="EnsemblMetazoa" id="XP_038077397.1"/>
    </source>
</evidence>
<proteinExistence type="predicted"/>
<dbReference type="InterPro" id="IPR007889">
    <property type="entry name" value="HTH_Psq"/>
</dbReference>
<dbReference type="PANTHER" id="PTHR19303">
    <property type="entry name" value="TRANSPOSON"/>
    <property type="match status" value="1"/>
</dbReference>
<reference evidence="6" key="1">
    <citation type="submission" date="2022-11" db="UniProtKB">
        <authorList>
            <consortium name="EnsemblMetazoa"/>
        </authorList>
    </citation>
    <scope>IDENTIFICATION</scope>
</reference>
<evidence type="ECO:0008006" key="8">
    <source>
        <dbReference type="Google" id="ProtNLM"/>
    </source>
</evidence>
<dbReference type="GO" id="GO:0005634">
    <property type="term" value="C:nucleus"/>
    <property type="evidence" value="ECO:0007669"/>
    <property type="project" value="UniProtKB-SubCell"/>
</dbReference>
<dbReference type="InterPro" id="IPR006600">
    <property type="entry name" value="HTH_CenpB_DNA-bd_dom"/>
</dbReference>
<evidence type="ECO:0000259" key="5">
    <source>
        <dbReference type="PROSITE" id="PS51253"/>
    </source>
</evidence>